<comment type="caution">
    <text evidence="1">The sequence shown here is derived from an EMBL/GenBank/DDBJ whole genome shotgun (WGS) entry which is preliminary data.</text>
</comment>
<proteinExistence type="predicted"/>
<gene>
    <name evidence="1" type="ORF">DDZ16_02790</name>
</gene>
<name>A0A2U2BED9_9BACT</name>
<organism evidence="1 2">
    <name type="scientific">Marinilabilia rubra</name>
    <dbReference type="NCBI Taxonomy" id="2162893"/>
    <lineage>
        <taxon>Bacteria</taxon>
        <taxon>Pseudomonadati</taxon>
        <taxon>Bacteroidota</taxon>
        <taxon>Bacteroidia</taxon>
        <taxon>Marinilabiliales</taxon>
        <taxon>Marinilabiliaceae</taxon>
        <taxon>Marinilabilia</taxon>
    </lineage>
</organism>
<sequence>MKLDLYTFALFVKNTRLPFILRTDTVNEHSSFKDLWAFEKGIFELINPDSTELLVRNHFLIPKNQRIL</sequence>
<evidence type="ECO:0000313" key="1">
    <source>
        <dbReference type="EMBL" id="PWE01429.1"/>
    </source>
</evidence>
<evidence type="ECO:0000313" key="2">
    <source>
        <dbReference type="Proteomes" id="UP000244956"/>
    </source>
</evidence>
<keyword evidence="2" id="KW-1185">Reference proteome</keyword>
<protein>
    <submittedName>
        <fullName evidence="1">Uncharacterized protein</fullName>
    </submittedName>
</protein>
<dbReference type="EMBL" id="QEWP01000001">
    <property type="protein sequence ID" value="PWE01429.1"/>
    <property type="molecule type" value="Genomic_DNA"/>
</dbReference>
<dbReference type="AlphaFoldDB" id="A0A2U2BED9"/>
<reference evidence="1 2" key="1">
    <citation type="submission" date="2018-05" db="EMBL/GenBank/DDBJ databases">
        <title>Marinilabilia rubrum sp. nov., isolated from saltern sediment.</title>
        <authorList>
            <person name="Zhang R."/>
        </authorList>
    </citation>
    <scope>NUCLEOTIDE SEQUENCE [LARGE SCALE GENOMIC DNA]</scope>
    <source>
        <strain evidence="1 2">WTE16</strain>
    </source>
</reference>
<accession>A0A2U2BED9</accession>
<dbReference type="Proteomes" id="UP000244956">
    <property type="component" value="Unassembled WGS sequence"/>
</dbReference>